<sequence length="1023" mass="113306">MFASKHRESRRERTFIGSVCAACEEPLEHTLRNERILQLSCGHVAHEACFYEYIKEFEAQSCPTCEAPLGVDTSRGGGIDFGELNKVIRSAQSPDMGDRRRDPPMTPTPWDVDTNRQGVQANQSSPRRPQRQTRDHLLPEQTRSNSFRHDNTHGRNQSADTGQVSSADYADTHHTPVRRHDYDVQSMESSLSSPRHLTRNPIPAPTVTVRSEFPTLSKSRQQQSLTCLITVEVVDGKWQPNPDDLRSPPPVPATIPEEHEEPKPEPKLRHRREPAPQIDSVHDDSQALERVKEELYSRCENWHGLDFERFGRLILHATIRVGKDRQAWQELECYLFTEMLICVKAKKISPTASQQWEGQEGPKAKSKVTLKGSILIKKHLKHVEVLPESEVLTLSLSVAELPHFHLQFMQHSQLEMWRKALLNLNRPDIPEPQVAEYDQDTSGTEEEEYATRSSKADRRVSSLHSSSYGANRSQATAPTEYTNSRAGTHESRFGSTSLHVPLDIVVVIPVSSSMQGLKLNVLRDTLRFMVSSLGERDRMGLVTFGSGGGGVPLVGMTNKHWGGWTKILDSIRPSGQKSIRADVVDGANVAVDLLMQRKSTNPLSTIILISDSATSDLESVDFVISRAEAAKIAIHSFGLGLTHKPDTMVELSTRTKASYTFVKDWMMLRECLAGCIGAMQSTSHQNVKLKLRLPEGSPAKFLKISGALQVTKRATGRDAEACLGDLRFGDKRDILVQLAIAPDSSTPDSLPSDPWENIISGLEALGGPIDSDDGRPLSVEELPLIQADLSWGDILRDGNHAQLPRPSLLAITMLPTPSKKAQNARPGTPPIPPHPHIVQRRMELLTSDMLTRALTLVGKGQPERAHHLLAETRSILRGLNKGGLPPLPPPPTGALPPTPKTGDLRGTPTEAQIPLPEPRRTPSPPRTDPANPFTPAAGIDTMTMAALDKELEASLEWISHPAVFARDSRKAVLQAIGVISSQRAYTFRTPAESLWAARIPGIKRLAERNQDWREAGDESLREE</sequence>
<protein>
    <submittedName>
        <fullName evidence="5">Uncharacterized protein</fullName>
    </submittedName>
</protein>
<dbReference type="Gene3D" id="3.30.40.10">
    <property type="entry name" value="Zinc/RING finger domain, C3HC4 (zinc finger)"/>
    <property type="match status" value="1"/>
</dbReference>
<feature type="domain" description="RING-type" evidence="3">
    <location>
        <begin position="20"/>
        <end position="66"/>
    </location>
</feature>
<dbReference type="EMBL" id="JAWDJX010000001">
    <property type="protein sequence ID" value="KAK3058933.1"/>
    <property type="molecule type" value="Genomic_DNA"/>
</dbReference>
<dbReference type="Gene3D" id="3.40.50.410">
    <property type="entry name" value="von Willebrand factor, type A domain"/>
    <property type="match status" value="1"/>
</dbReference>
<dbReference type="Proteomes" id="UP001271007">
    <property type="component" value="Unassembled WGS sequence"/>
</dbReference>
<keyword evidence="1" id="KW-0863">Zinc-finger</keyword>
<feature type="region of interest" description="Disordered" evidence="2">
    <location>
        <begin position="880"/>
        <end position="937"/>
    </location>
</feature>
<evidence type="ECO:0000259" key="3">
    <source>
        <dbReference type="PROSITE" id="PS50089"/>
    </source>
</evidence>
<dbReference type="InterPro" id="IPR013083">
    <property type="entry name" value="Znf_RING/FYVE/PHD"/>
</dbReference>
<dbReference type="InterPro" id="IPR051266">
    <property type="entry name" value="CLCR"/>
</dbReference>
<feature type="compositionally biased region" description="Polar residues" evidence="2">
    <location>
        <begin position="186"/>
        <end position="195"/>
    </location>
</feature>
<gene>
    <name evidence="5" type="ORF">LTR09_000498</name>
</gene>
<evidence type="ECO:0000313" key="6">
    <source>
        <dbReference type="Proteomes" id="UP001271007"/>
    </source>
</evidence>
<dbReference type="InterPro" id="IPR002035">
    <property type="entry name" value="VWF_A"/>
</dbReference>
<feature type="region of interest" description="Disordered" evidence="2">
    <location>
        <begin position="88"/>
        <end position="221"/>
    </location>
</feature>
<comment type="caution">
    <text evidence="5">The sequence shown here is derived from an EMBL/GenBank/DDBJ whole genome shotgun (WGS) entry which is preliminary data.</text>
</comment>
<dbReference type="Pfam" id="PF15411">
    <property type="entry name" value="PH_10"/>
    <property type="match status" value="1"/>
</dbReference>
<dbReference type="InterPro" id="IPR036465">
    <property type="entry name" value="vWFA_dom_sf"/>
</dbReference>
<dbReference type="AlphaFoldDB" id="A0AAJ0LX92"/>
<dbReference type="PROSITE" id="PS50089">
    <property type="entry name" value="ZF_RING_2"/>
    <property type="match status" value="1"/>
</dbReference>
<evidence type="ECO:0000256" key="2">
    <source>
        <dbReference type="SAM" id="MobiDB-lite"/>
    </source>
</evidence>
<feature type="region of interest" description="Disordered" evidence="2">
    <location>
        <begin position="430"/>
        <end position="492"/>
    </location>
</feature>
<proteinExistence type="predicted"/>
<keyword evidence="6" id="KW-1185">Reference proteome</keyword>
<dbReference type="Gene3D" id="2.30.29.30">
    <property type="entry name" value="Pleckstrin-homology domain (PH domain)/Phosphotyrosine-binding domain (PTB)"/>
    <property type="match status" value="1"/>
</dbReference>
<dbReference type="PANTHER" id="PTHR10579">
    <property type="entry name" value="CALCIUM-ACTIVATED CHLORIDE CHANNEL REGULATOR"/>
    <property type="match status" value="1"/>
</dbReference>
<dbReference type="SMART" id="SM00327">
    <property type="entry name" value="VWA"/>
    <property type="match status" value="1"/>
</dbReference>
<accession>A0AAJ0LX92</accession>
<feature type="region of interest" description="Disordered" evidence="2">
    <location>
        <begin position="237"/>
        <end position="280"/>
    </location>
</feature>
<evidence type="ECO:0000256" key="1">
    <source>
        <dbReference type="PROSITE-ProRule" id="PRU00175"/>
    </source>
</evidence>
<organism evidence="5 6">
    <name type="scientific">Extremus antarcticus</name>
    <dbReference type="NCBI Taxonomy" id="702011"/>
    <lineage>
        <taxon>Eukaryota</taxon>
        <taxon>Fungi</taxon>
        <taxon>Dikarya</taxon>
        <taxon>Ascomycota</taxon>
        <taxon>Pezizomycotina</taxon>
        <taxon>Dothideomycetes</taxon>
        <taxon>Dothideomycetidae</taxon>
        <taxon>Mycosphaerellales</taxon>
        <taxon>Extremaceae</taxon>
        <taxon>Extremus</taxon>
    </lineage>
</organism>
<dbReference type="InterPro" id="IPR001841">
    <property type="entry name" value="Znf_RING"/>
</dbReference>
<dbReference type="InterPro" id="IPR011993">
    <property type="entry name" value="PH-like_dom_sf"/>
</dbReference>
<dbReference type="Pfam" id="PF00092">
    <property type="entry name" value="VWA"/>
    <property type="match status" value="1"/>
</dbReference>
<keyword evidence="1" id="KW-0862">Zinc</keyword>
<feature type="domain" description="VWFA" evidence="4">
    <location>
        <begin position="503"/>
        <end position="676"/>
    </location>
</feature>
<feature type="compositionally biased region" description="Acidic residues" evidence="2">
    <location>
        <begin position="437"/>
        <end position="448"/>
    </location>
</feature>
<keyword evidence="1" id="KW-0479">Metal-binding</keyword>
<name>A0AAJ0LX92_9PEZI</name>
<dbReference type="PANTHER" id="PTHR10579:SF43">
    <property type="entry name" value="ZINC FINGER (C3HC4-TYPE RING FINGER) FAMILY PROTEIN"/>
    <property type="match status" value="1"/>
</dbReference>
<feature type="compositionally biased region" description="Polar residues" evidence="2">
    <location>
        <begin position="462"/>
        <end position="486"/>
    </location>
</feature>
<reference evidence="5" key="1">
    <citation type="submission" date="2023-04" db="EMBL/GenBank/DDBJ databases">
        <title>Black Yeasts Isolated from many extreme environments.</title>
        <authorList>
            <person name="Coleine C."/>
            <person name="Stajich J.E."/>
            <person name="Selbmann L."/>
        </authorList>
    </citation>
    <scope>NUCLEOTIDE SEQUENCE</scope>
    <source>
        <strain evidence="5">CCFEE 5312</strain>
    </source>
</reference>
<feature type="compositionally biased region" description="Basic and acidic residues" evidence="2">
    <location>
        <begin position="256"/>
        <end position="267"/>
    </location>
</feature>
<dbReference type="SUPFAM" id="SSF53300">
    <property type="entry name" value="vWA-like"/>
    <property type="match status" value="1"/>
</dbReference>
<feature type="compositionally biased region" description="Polar residues" evidence="2">
    <location>
        <begin position="154"/>
        <end position="166"/>
    </location>
</feature>
<feature type="compositionally biased region" description="Pro residues" evidence="2">
    <location>
        <begin position="885"/>
        <end position="899"/>
    </location>
</feature>
<dbReference type="SMART" id="SM00184">
    <property type="entry name" value="RING"/>
    <property type="match status" value="1"/>
</dbReference>
<dbReference type="GO" id="GO:0008270">
    <property type="term" value="F:zinc ion binding"/>
    <property type="evidence" value="ECO:0007669"/>
    <property type="project" value="UniProtKB-KW"/>
</dbReference>
<evidence type="ECO:0000259" key="4">
    <source>
        <dbReference type="PROSITE" id="PS50234"/>
    </source>
</evidence>
<dbReference type="SUPFAM" id="SSF57850">
    <property type="entry name" value="RING/U-box"/>
    <property type="match status" value="1"/>
</dbReference>
<dbReference type="PROSITE" id="PS50234">
    <property type="entry name" value="VWFA"/>
    <property type="match status" value="1"/>
</dbReference>
<dbReference type="SUPFAM" id="SSF50729">
    <property type="entry name" value="PH domain-like"/>
    <property type="match status" value="1"/>
</dbReference>
<feature type="compositionally biased region" description="Basic and acidic residues" evidence="2">
    <location>
        <begin position="170"/>
        <end position="183"/>
    </location>
</feature>
<evidence type="ECO:0000313" key="5">
    <source>
        <dbReference type="EMBL" id="KAK3058933.1"/>
    </source>
</evidence>